<protein>
    <submittedName>
        <fullName evidence="3">Uncharacterized protein</fullName>
    </submittedName>
</protein>
<organism evidence="3 4">
    <name type="scientific">Acinetobacter venetianus</name>
    <dbReference type="NCBI Taxonomy" id="52133"/>
    <lineage>
        <taxon>Bacteria</taxon>
        <taxon>Pseudomonadati</taxon>
        <taxon>Pseudomonadota</taxon>
        <taxon>Gammaproteobacteria</taxon>
        <taxon>Moraxellales</taxon>
        <taxon>Moraxellaceae</taxon>
        <taxon>Acinetobacter</taxon>
    </lineage>
</organism>
<evidence type="ECO:0000256" key="1">
    <source>
        <dbReference type="SAM" id="Coils"/>
    </source>
</evidence>
<comment type="caution">
    <text evidence="3">The sequence shown here is derived from an EMBL/GenBank/DDBJ whole genome shotgun (WGS) entry which is preliminary data.</text>
</comment>
<evidence type="ECO:0000313" key="4">
    <source>
        <dbReference type="Proteomes" id="UP000075544"/>
    </source>
</evidence>
<keyword evidence="2" id="KW-0472">Membrane</keyword>
<sequence>MMSSYQNENSKLLWMIIGGISIIVVLIFAVQWFLSQNNTDTAVTPTASTKPVAEKTVPTKPEAPIATAETTHAASEVAAPIQLVEESIIKDPIPSNDALAKEEIAKLDDIHHQLQDQQQELKQQHTDADTLLKLKEEQIKLLEAQIAAQNKS</sequence>
<proteinExistence type="predicted"/>
<keyword evidence="1" id="KW-0175">Coiled coil</keyword>
<keyword evidence="2" id="KW-0812">Transmembrane</keyword>
<reference evidence="3 4" key="1">
    <citation type="journal article" date="2016" name="Sci. Rep.">
        <title>Genomic and phenotypic characterization of the species Acinetobacter venetianus.</title>
        <authorList>
            <person name="Fondi M."/>
            <person name="Maida I."/>
            <person name="Perrin E."/>
            <person name="Orlandini V."/>
            <person name="La Torre L."/>
            <person name="Bosi E."/>
            <person name="Negroni A."/>
            <person name="Zanaroli G."/>
            <person name="Fava F."/>
            <person name="Decorosi F."/>
            <person name="Giovannetti L."/>
            <person name="Viti C."/>
            <person name="Vaneechoutte M."/>
            <person name="Dijkshoorn L."/>
            <person name="Fani R."/>
        </authorList>
    </citation>
    <scope>NUCLEOTIDE SEQUENCE [LARGE SCALE GENOMIC DNA]</scope>
    <source>
        <strain evidence="3 4">LUH13518</strain>
    </source>
</reference>
<keyword evidence="2" id="KW-1133">Transmembrane helix</keyword>
<feature type="coiled-coil region" evidence="1">
    <location>
        <begin position="100"/>
        <end position="152"/>
    </location>
</feature>
<dbReference type="AlphaFoldDB" id="A0A150HQ42"/>
<accession>A0A150HQ42</accession>
<gene>
    <name evidence="3" type="ORF">AVENLUH13518_03054</name>
</gene>
<dbReference type="Proteomes" id="UP000075544">
    <property type="component" value="Unassembled WGS sequence"/>
</dbReference>
<evidence type="ECO:0000313" key="3">
    <source>
        <dbReference type="EMBL" id="KXZ68329.1"/>
    </source>
</evidence>
<name>A0A150HQ42_9GAMM</name>
<dbReference type="PATRIC" id="fig|52133.19.peg.3103"/>
<evidence type="ECO:0000256" key="2">
    <source>
        <dbReference type="SAM" id="Phobius"/>
    </source>
</evidence>
<feature type="transmembrane region" description="Helical" evidence="2">
    <location>
        <begin position="12"/>
        <end position="34"/>
    </location>
</feature>
<dbReference type="EMBL" id="JRHX01000092">
    <property type="protein sequence ID" value="KXZ68329.1"/>
    <property type="molecule type" value="Genomic_DNA"/>
</dbReference>